<keyword evidence="1" id="KW-0812">Transmembrane</keyword>
<name>A0A1H3IZE8_9BACI</name>
<feature type="transmembrane region" description="Helical" evidence="1">
    <location>
        <begin position="12"/>
        <end position="33"/>
    </location>
</feature>
<accession>A0A1H3IZE8</accession>
<sequence>MELFGYSLETIYLFGFIAGGILTLLYILFGDILEGVFDALSEGPINPTLVLSFITFFSSMAYILERFTSIDSIIVLVSSLVTAFILVTLLNVFVLIPLSRAEATLAFSEEDLKGRVGTVITSIPEDGFGEVMIQGKGGNIARSAVSFEDEAIPYGKTVLVIDVKEGVMHVSRHETLD</sequence>
<feature type="transmembrane region" description="Helical" evidence="1">
    <location>
        <begin position="73"/>
        <end position="96"/>
    </location>
</feature>
<evidence type="ECO:0000313" key="4">
    <source>
        <dbReference type="Proteomes" id="UP000198935"/>
    </source>
</evidence>
<dbReference type="Pfam" id="PF25842">
    <property type="entry name" value="NfeD_TM"/>
    <property type="match status" value="1"/>
</dbReference>
<evidence type="ECO:0000259" key="2">
    <source>
        <dbReference type="Pfam" id="PF25842"/>
    </source>
</evidence>
<dbReference type="InterPro" id="IPR058653">
    <property type="entry name" value="NfeD2_TM"/>
</dbReference>
<dbReference type="Proteomes" id="UP000198935">
    <property type="component" value="Unassembled WGS sequence"/>
</dbReference>
<keyword evidence="1" id="KW-1133">Transmembrane helix</keyword>
<reference evidence="4" key="1">
    <citation type="submission" date="2016-10" db="EMBL/GenBank/DDBJ databases">
        <authorList>
            <person name="Varghese N."/>
            <person name="Submissions S."/>
        </authorList>
    </citation>
    <scope>NUCLEOTIDE SEQUENCE [LARGE SCALE GENOMIC DNA]</scope>
    <source>
        <strain evidence="4">SP</strain>
    </source>
</reference>
<dbReference type="OrthoDB" id="1683445at2"/>
<keyword evidence="4" id="KW-1185">Reference proteome</keyword>
<dbReference type="STRING" id="1503961.SAMN05421736_101974"/>
<organism evidence="3 4">
    <name type="scientific">Evansella caseinilytica</name>
    <dbReference type="NCBI Taxonomy" id="1503961"/>
    <lineage>
        <taxon>Bacteria</taxon>
        <taxon>Bacillati</taxon>
        <taxon>Bacillota</taxon>
        <taxon>Bacilli</taxon>
        <taxon>Bacillales</taxon>
        <taxon>Bacillaceae</taxon>
        <taxon>Evansella</taxon>
    </lineage>
</organism>
<dbReference type="AlphaFoldDB" id="A0A1H3IZE8"/>
<evidence type="ECO:0000313" key="3">
    <source>
        <dbReference type="EMBL" id="SDY33086.1"/>
    </source>
</evidence>
<dbReference type="Gene3D" id="2.40.50.140">
    <property type="entry name" value="Nucleic acid-binding proteins"/>
    <property type="match status" value="1"/>
</dbReference>
<gene>
    <name evidence="3" type="ORF">SAMN05421736_101974</name>
</gene>
<feature type="domain" description="Membrane protein NfeD2 N-terminal transmembrane" evidence="2">
    <location>
        <begin position="1"/>
        <end position="102"/>
    </location>
</feature>
<proteinExistence type="predicted"/>
<dbReference type="InterPro" id="IPR012340">
    <property type="entry name" value="NA-bd_OB-fold"/>
</dbReference>
<dbReference type="EMBL" id="FNPI01000001">
    <property type="protein sequence ID" value="SDY33086.1"/>
    <property type="molecule type" value="Genomic_DNA"/>
</dbReference>
<keyword evidence="1" id="KW-0472">Membrane</keyword>
<protein>
    <recommendedName>
        <fullName evidence="2">Membrane protein NfeD2 N-terminal transmembrane domain-containing protein</fullName>
    </recommendedName>
</protein>
<feature type="transmembrane region" description="Helical" evidence="1">
    <location>
        <begin position="45"/>
        <end position="64"/>
    </location>
</feature>
<evidence type="ECO:0000256" key="1">
    <source>
        <dbReference type="SAM" id="Phobius"/>
    </source>
</evidence>